<feature type="domain" description="Reverse transcriptase Ty1/copia-type" evidence="1">
    <location>
        <begin position="11"/>
        <end position="105"/>
    </location>
</feature>
<reference evidence="2" key="1">
    <citation type="journal article" date="2020" name="Nat. Genet.">
        <title>Genomic diversifications of five Gossypium allopolyploid species and their impact on cotton improvement.</title>
        <authorList>
            <person name="Chen Z.J."/>
            <person name="Sreedasyam A."/>
            <person name="Ando A."/>
            <person name="Song Q."/>
            <person name="De Santiago L.M."/>
            <person name="Hulse-Kemp A.M."/>
            <person name="Ding M."/>
            <person name="Ye W."/>
            <person name="Kirkbride R.C."/>
            <person name="Jenkins J."/>
            <person name="Plott C."/>
            <person name="Lovell J."/>
            <person name="Lin Y.M."/>
            <person name="Vaughn R."/>
            <person name="Liu B."/>
            <person name="Simpson S."/>
            <person name="Scheffler B.E."/>
            <person name="Wen L."/>
            <person name="Saski C.A."/>
            <person name="Grover C.E."/>
            <person name="Hu G."/>
            <person name="Conover J.L."/>
            <person name="Carlson J.W."/>
            <person name="Shu S."/>
            <person name="Boston L.B."/>
            <person name="Williams M."/>
            <person name="Peterson D.G."/>
            <person name="McGee K."/>
            <person name="Jones D.C."/>
            <person name="Wendel J.F."/>
            <person name="Stelly D.M."/>
            <person name="Grimwood J."/>
            <person name="Schmutz J."/>
        </authorList>
    </citation>
    <scope>NUCLEOTIDE SEQUENCE [LARGE SCALE GENOMIC DNA]</scope>
    <source>
        <strain evidence="2">cv. TM-1</strain>
    </source>
</reference>
<gene>
    <name evidence="3" type="primary">LOC121228038</name>
</gene>
<dbReference type="PANTHER" id="PTHR11439:SF455">
    <property type="entry name" value="RLK (RECEPTOR-LIKE PROTEIN KINASE) 8, PUTATIVE-RELATED"/>
    <property type="match status" value="1"/>
</dbReference>
<dbReference type="CDD" id="cd09272">
    <property type="entry name" value="RNase_HI_RT_Ty1"/>
    <property type="match status" value="1"/>
</dbReference>
<name>A0ABM3BJA3_GOSHI</name>
<dbReference type="InterPro" id="IPR043502">
    <property type="entry name" value="DNA/RNA_pol_sf"/>
</dbReference>
<keyword evidence="2" id="KW-1185">Reference proteome</keyword>
<organism evidence="2 3">
    <name type="scientific">Gossypium hirsutum</name>
    <name type="common">Upland cotton</name>
    <name type="synonym">Gossypium mexicanum</name>
    <dbReference type="NCBI Taxonomy" id="3635"/>
    <lineage>
        <taxon>Eukaryota</taxon>
        <taxon>Viridiplantae</taxon>
        <taxon>Streptophyta</taxon>
        <taxon>Embryophyta</taxon>
        <taxon>Tracheophyta</taxon>
        <taxon>Spermatophyta</taxon>
        <taxon>Magnoliopsida</taxon>
        <taxon>eudicotyledons</taxon>
        <taxon>Gunneridae</taxon>
        <taxon>Pentapetalae</taxon>
        <taxon>rosids</taxon>
        <taxon>malvids</taxon>
        <taxon>Malvales</taxon>
        <taxon>Malvaceae</taxon>
        <taxon>Malvoideae</taxon>
        <taxon>Gossypium</taxon>
    </lineage>
</organism>
<evidence type="ECO:0000259" key="1">
    <source>
        <dbReference type="Pfam" id="PF07727"/>
    </source>
</evidence>
<dbReference type="Pfam" id="PF07727">
    <property type="entry name" value="RVT_2"/>
    <property type="match status" value="1"/>
</dbReference>
<evidence type="ECO:0000313" key="3">
    <source>
        <dbReference type="RefSeq" id="XP_040967091.1"/>
    </source>
</evidence>
<dbReference type="RefSeq" id="XP_040967091.1">
    <property type="nucleotide sequence ID" value="XM_041111157.1"/>
</dbReference>
<evidence type="ECO:0000313" key="2">
    <source>
        <dbReference type="Proteomes" id="UP000818029"/>
    </source>
</evidence>
<dbReference type="Proteomes" id="UP000818029">
    <property type="component" value="Chromosome A04"/>
</dbReference>
<reference evidence="3" key="2">
    <citation type="submission" date="2025-08" db="UniProtKB">
        <authorList>
            <consortium name="RefSeq"/>
        </authorList>
    </citation>
    <scope>IDENTIFICATION</scope>
</reference>
<proteinExistence type="predicted"/>
<accession>A0ABM3BJA3</accession>
<protein>
    <submittedName>
        <fullName evidence="3">Uncharacterized mitochondrial protein AtMg00810-like</fullName>
    </submittedName>
</protein>
<dbReference type="InterPro" id="IPR013103">
    <property type="entry name" value="RVT_2"/>
</dbReference>
<dbReference type="PANTHER" id="PTHR11439">
    <property type="entry name" value="GAG-POL-RELATED RETROTRANSPOSON"/>
    <property type="match status" value="1"/>
</dbReference>
<sequence length="361" mass="40637">MVGSQRLLIDASLFVQSSSDYTLYVLVYVDDIVITGSSSDEINCFVQQLHNKFALKDIGDLHYFLGIKVSRSSFDNLHLRQHKYIREILDRSSMSNAKSVHTPMVSSSMLTKDEGEHLADPTDYRSLAGALQYIVLTWPDIAYVVNQVCQFMHAPITSHMVALKRILRYLRGTFSHGLIFQISDRLSLVGYADANWGLDFDDCRSTTGYLWCDNSSAVAIAANLVLHFKFKHVELDLFFVREKVASGELVVGAVAACDQVADIFTKPLSVSMFTQFHHLLRIVPLEEAGKPTTTLLPVGLSKGTVWKGLHQGNQITLRYLQALETLTNSPKRKADTYMHVDEKYDRHRKCEAETSGIARLQ</sequence>
<dbReference type="SUPFAM" id="SSF56672">
    <property type="entry name" value="DNA/RNA polymerases"/>
    <property type="match status" value="1"/>
</dbReference>
<dbReference type="GeneID" id="121228038"/>